<reference evidence="6" key="1">
    <citation type="journal article" date="2019" name="Int. J. Syst. Evol. Microbiol.">
        <title>The Global Catalogue of Microorganisms (GCM) 10K type strain sequencing project: providing services to taxonomists for standard genome sequencing and annotation.</title>
        <authorList>
            <consortium name="The Broad Institute Genomics Platform"/>
            <consortium name="The Broad Institute Genome Sequencing Center for Infectious Disease"/>
            <person name="Wu L."/>
            <person name="Ma J."/>
        </authorList>
    </citation>
    <scope>NUCLEOTIDE SEQUENCE [LARGE SCALE GENOMIC DNA]</scope>
    <source>
        <strain evidence="6">JCM 17925</strain>
    </source>
</reference>
<dbReference type="Proteomes" id="UP001500936">
    <property type="component" value="Unassembled WGS sequence"/>
</dbReference>
<organism evidence="5 6">
    <name type="scientific">Nibrella viscosa</name>
    <dbReference type="NCBI Taxonomy" id="1084524"/>
    <lineage>
        <taxon>Bacteria</taxon>
        <taxon>Pseudomonadati</taxon>
        <taxon>Bacteroidota</taxon>
        <taxon>Cytophagia</taxon>
        <taxon>Cytophagales</taxon>
        <taxon>Spirosomataceae</taxon>
        <taxon>Nibrella</taxon>
    </lineage>
</organism>
<evidence type="ECO:0000256" key="1">
    <source>
        <dbReference type="ARBA" id="ARBA00005531"/>
    </source>
</evidence>
<dbReference type="PANTHER" id="PTHR11877">
    <property type="entry name" value="HYDROXYMETHYLGLUTARYL-COA SYNTHASE"/>
    <property type="match status" value="1"/>
</dbReference>
<comment type="similarity">
    <text evidence="1">Belongs to the thiolase-like superfamily. Chalcone/stilbene synthases family.</text>
</comment>
<dbReference type="Pfam" id="PF02797">
    <property type="entry name" value="Chal_sti_synt_C"/>
    <property type="match status" value="1"/>
</dbReference>
<feature type="domain" description="Chalcone/stilbene synthase N-terminal" evidence="3">
    <location>
        <begin position="9"/>
        <end position="224"/>
    </location>
</feature>
<dbReference type="InterPro" id="IPR012328">
    <property type="entry name" value="Chalcone/stilbene_synt_C"/>
</dbReference>
<sequence length="396" mass="43989">MFSMPNQHSSYINALGTAVPAYAIPQSKIAEFMADALQFDERDQRRLQVIYRQTRIEQRHSVLPDYGLRVGKFTFYPNTPGLEPFPTVGQRMAIYRTEATPLAVKAIQNCLADYPEFDLQQITHLIVVSCTGLSNPGPDIEILEALDLPSTTQRLAINFMGCYGAFNGLKTADAIVRADPDAKVLLVSVELCTLHFQKRTETDHLLSNALFADGAAAVLVEAQPRAERSLRMRTFYCDLLPEGKDEMAWHVNDHGFEMTLTQEVPTVIRNGIGKLMSRLLEKSGLTIGDIGYYALHPGGRRILEVIEQQLGLEPEQNRYAYEVLRQYGNMSSATVLFVLTAIWREVLTQGTADAQPNILSCAFGPGLTLESMILEMNMTRPERVTSAVSSASVPVS</sequence>
<protein>
    <submittedName>
        <fullName evidence="5">Type III polyketide synthase</fullName>
    </submittedName>
</protein>
<dbReference type="InterPro" id="IPR016039">
    <property type="entry name" value="Thiolase-like"/>
</dbReference>
<gene>
    <name evidence="5" type="ORF">GCM10023187_35700</name>
</gene>
<evidence type="ECO:0000256" key="2">
    <source>
        <dbReference type="ARBA" id="ARBA00022679"/>
    </source>
</evidence>
<dbReference type="PIRSF" id="PIRSF000451">
    <property type="entry name" value="PKS_III"/>
    <property type="match status" value="1"/>
</dbReference>
<evidence type="ECO:0000259" key="3">
    <source>
        <dbReference type="Pfam" id="PF00195"/>
    </source>
</evidence>
<evidence type="ECO:0000259" key="4">
    <source>
        <dbReference type="Pfam" id="PF02797"/>
    </source>
</evidence>
<dbReference type="EMBL" id="BAABHB010000007">
    <property type="protein sequence ID" value="GAA4410734.1"/>
    <property type="molecule type" value="Genomic_DNA"/>
</dbReference>
<dbReference type="CDD" id="cd00831">
    <property type="entry name" value="CHS_like"/>
    <property type="match status" value="1"/>
</dbReference>
<keyword evidence="2" id="KW-0808">Transferase</keyword>
<name>A0ABP8KMW1_9BACT</name>
<comment type="caution">
    <text evidence="5">The sequence shown here is derived from an EMBL/GenBank/DDBJ whole genome shotgun (WGS) entry which is preliminary data.</text>
</comment>
<dbReference type="Gene3D" id="3.40.47.10">
    <property type="match status" value="2"/>
</dbReference>
<keyword evidence="6" id="KW-1185">Reference proteome</keyword>
<accession>A0ABP8KMW1</accession>
<feature type="domain" description="Chalcone/stilbene synthase C-terminal" evidence="4">
    <location>
        <begin position="238"/>
        <end position="375"/>
    </location>
</feature>
<dbReference type="InterPro" id="IPR001099">
    <property type="entry name" value="Chalcone/stilbene_synt_N"/>
</dbReference>
<proteinExistence type="inferred from homology"/>
<dbReference type="PANTHER" id="PTHR11877:SF46">
    <property type="entry name" value="TYPE III POLYKETIDE SYNTHASE A"/>
    <property type="match status" value="1"/>
</dbReference>
<evidence type="ECO:0000313" key="6">
    <source>
        <dbReference type="Proteomes" id="UP001500936"/>
    </source>
</evidence>
<evidence type="ECO:0000313" key="5">
    <source>
        <dbReference type="EMBL" id="GAA4410734.1"/>
    </source>
</evidence>
<dbReference type="InterPro" id="IPR011141">
    <property type="entry name" value="Polyketide_synthase_type-III"/>
</dbReference>
<dbReference type="SUPFAM" id="SSF53901">
    <property type="entry name" value="Thiolase-like"/>
    <property type="match status" value="1"/>
</dbReference>
<dbReference type="Pfam" id="PF00195">
    <property type="entry name" value="Chal_sti_synt_N"/>
    <property type="match status" value="1"/>
</dbReference>